<gene>
    <name evidence="2" type="ORF">N1M2_147</name>
</gene>
<feature type="region of interest" description="Disordered" evidence="1">
    <location>
        <begin position="1"/>
        <end position="25"/>
    </location>
</feature>
<dbReference type="EMBL" id="MN642089">
    <property type="protein sequence ID" value="QGH72010.1"/>
    <property type="molecule type" value="Genomic_DNA"/>
</dbReference>
<name>A0A6B7ZEU5_9CAUD</name>
<sequence length="459" mass="50713">MTKKVKNNTQAGTKVTPAMKKEVEMPTLEQIEASELPASYVDSDSFEVAEPDQMEPLAPTKFVIMGREGELMRPDRITDMPLVIIAGDKIELKECKDLPIDKYCVPVGVQLGATRDSMKLYKDKDQALLSKMKWYTFTTAGLEVIISSGSTLVVRECLSVNDYWYEEDEPRGKSKLIMAGAMLETSNLVVRGTATVNNSSLIAQNHVELVSSNITTTMISSGSNITVRDSVLTDCGFLNHTQSYTSLIKCRMTGAKISGFKRVNLNRVEAYEHSRFNLNGWARGSDTGASLEIKDITLNTMNGHFGSINEALSNWTDVSNSWAEPTINISRRIDYGQFSSLEMIPFARVGKFDLLVGGEVFLATDFFPVDKGETYPVPSKQVQVPGLSGDYTANYGIGLLNTGAHYRGTMVWNRAAKIIFGYQYGKQPIGKTGEAMVNTLVEQIKSRIGIYVELSNLSM</sequence>
<evidence type="ECO:0000256" key="1">
    <source>
        <dbReference type="SAM" id="MobiDB-lite"/>
    </source>
</evidence>
<organism evidence="2 3">
    <name type="scientific">Klebsiella phage N1M2</name>
    <dbReference type="NCBI Taxonomy" id="2664939"/>
    <lineage>
        <taxon>Viruses</taxon>
        <taxon>Duplodnaviria</taxon>
        <taxon>Heunggongvirae</taxon>
        <taxon>Uroviricota</taxon>
        <taxon>Caudoviricetes</taxon>
        <taxon>Chimalliviridae</taxon>
        <taxon>Nimduovirus</taxon>
        <taxon>Nimduovirus N1M2</taxon>
    </lineage>
</organism>
<dbReference type="Proteomes" id="UP000464669">
    <property type="component" value="Segment"/>
</dbReference>
<evidence type="ECO:0000313" key="2">
    <source>
        <dbReference type="EMBL" id="QGH72010.1"/>
    </source>
</evidence>
<accession>A0A6B7ZEU5</accession>
<proteinExistence type="predicted"/>
<evidence type="ECO:0000313" key="3">
    <source>
        <dbReference type="Proteomes" id="UP000464669"/>
    </source>
</evidence>
<keyword evidence="3" id="KW-1185">Reference proteome</keyword>
<reference evidence="2 3" key="1">
    <citation type="submission" date="2019-11" db="EMBL/GenBank/DDBJ databases">
        <authorList>
            <person name="Lewis R."/>
            <person name="Clooney A.G."/>
            <person name="Stockdale S.R."/>
            <person name="Buttimer C."/>
            <person name="Draper L.A."/>
            <person name="Ross R.P."/>
            <person name="Hill C."/>
        </authorList>
    </citation>
    <scope>NUCLEOTIDE SEQUENCE [LARGE SCALE GENOMIC DNA]</scope>
</reference>
<protein>
    <submittedName>
        <fullName evidence="2">Uncharacterized protein</fullName>
    </submittedName>
</protein>